<dbReference type="AlphaFoldDB" id="A0AAV6XTR0"/>
<dbReference type="Proteomes" id="UP000826271">
    <property type="component" value="Unassembled WGS sequence"/>
</dbReference>
<feature type="region of interest" description="Disordered" evidence="1">
    <location>
        <begin position="179"/>
        <end position="217"/>
    </location>
</feature>
<proteinExistence type="predicted"/>
<evidence type="ECO:0000313" key="3">
    <source>
        <dbReference type="Proteomes" id="UP000826271"/>
    </source>
</evidence>
<feature type="region of interest" description="Disordered" evidence="1">
    <location>
        <begin position="103"/>
        <end position="128"/>
    </location>
</feature>
<evidence type="ECO:0000256" key="1">
    <source>
        <dbReference type="SAM" id="MobiDB-lite"/>
    </source>
</evidence>
<gene>
    <name evidence="2" type="ORF">BUALT_Bualt04G0159100</name>
</gene>
<dbReference type="PANTHER" id="PTHR33095">
    <property type="entry name" value="OS07G0619500 PROTEIN"/>
    <property type="match status" value="1"/>
</dbReference>
<organism evidence="2 3">
    <name type="scientific">Buddleja alternifolia</name>
    <dbReference type="NCBI Taxonomy" id="168488"/>
    <lineage>
        <taxon>Eukaryota</taxon>
        <taxon>Viridiplantae</taxon>
        <taxon>Streptophyta</taxon>
        <taxon>Embryophyta</taxon>
        <taxon>Tracheophyta</taxon>
        <taxon>Spermatophyta</taxon>
        <taxon>Magnoliopsida</taxon>
        <taxon>eudicotyledons</taxon>
        <taxon>Gunneridae</taxon>
        <taxon>Pentapetalae</taxon>
        <taxon>asterids</taxon>
        <taxon>lamiids</taxon>
        <taxon>Lamiales</taxon>
        <taxon>Scrophulariaceae</taxon>
        <taxon>Buddlejeae</taxon>
        <taxon>Buddleja</taxon>
    </lineage>
</organism>
<sequence length="267" mass="29637">MMNNIHEDVYTCPSFNSYSTDRLAEIAVKVVDENSNDGVQNDYNNGDEDFEFALVREEFVYDGQIGPVFPVFNRDLSLHNDDVSSAISRENKRFESSITAPSSKLFIEDRDEQEPDYPPSCSSSEADELESVPAGTYCVWRPKAAAPPSPSQCEKSKSTGSASKRWKFRDLLRRSNSEGKDSFVLLTPKNREEKPPTGAPKKAKGKGVSSAAVYGRAPGSPSAHEALYVRNRAIKEGDKKKSYLPYRQGLVGFFVNANGLSKSFPHF</sequence>
<comment type="caution">
    <text evidence="2">The sequence shown here is derived from an EMBL/GenBank/DDBJ whole genome shotgun (WGS) entry which is preliminary data.</text>
</comment>
<keyword evidence="3" id="KW-1185">Reference proteome</keyword>
<accession>A0AAV6XTR0</accession>
<evidence type="ECO:0008006" key="4">
    <source>
        <dbReference type="Google" id="ProtNLM"/>
    </source>
</evidence>
<dbReference type="InterPro" id="IPR012442">
    <property type="entry name" value="DUF1645_plant"/>
</dbReference>
<dbReference type="EMBL" id="WHWC01000004">
    <property type="protein sequence ID" value="KAG8384830.1"/>
    <property type="molecule type" value="Genomic_DNA"/>
</dbReference>
<dbReference type="PANTHER" id="PTHR33095:SF23">
    <property type="entry name" value="DUF1645 FAMILY PROTEIN"/>
    <property type="match status" value="1"/>
</dbReference>
<protein>
    <recommendedName>
        <fullName evidence="4">Pheromone receptor</fullName>
    </recommendedName>
</protein>
<reference evidence="2" key="1">
    <citation type="submission" date="2019-10" db="EMBL/GenBank/DDBJ databases">
        <authorList>
            <person name="Zhang R."/>
            <person name="Pan Y."/>
            <person name="Wang J."/>
            <person name="Ma R."/>
            <person name="Yu S."/>
        </authorList>
    </citation>
    <scope>NUCLEOTIDE SEQUENCE</scope>
    <source>
        <strain evidence="2">LA-IB0</strain>
        <tissue evidence="2">Leaf</tissue>
    </source>
</reference>
<dbReference type="Pfam" id="PF07816">
    <property type="entry name" value="DUF1645"/>
    <property type="match status" value="1"/>
</dbReference>
<name>A0AAV6XTR0_9LAMI</name>
<evidence type="ECO:0000313" key="2">
    <source>
        <dbReference type="EMBL" id="KAG8384830.1"/>
    </source>
</evidence>